<dbReference type="GO" id="GO:0016763">
    <property type="term" value="F:pentosyltransferase activity"/>
    <property type="evidence" value="ECO:0007669"/>
    <property type="project" value="TreeGrafter"/>
</dbReference>
<evidence type="ECO:0000256" key="3">
    <source>
        <dbReference type="ARBA" id="ARBA00022676"/>
    </source>
</evidence>
<gene>
    <name evidence="10" type="ORF">HNR48_000352</name>
</gene>
<keyword evidence="11" id="KW-1185">Reference proteome</keyword>
<sequence>MQLSAILSGRKPSLSWDWDLSRNTTAKLYGLLMAILLIRLALLAVYPLLDTSEARYAEMARKMVELNDWVTPMFDYEVPFWGKPPLSFWAQALSIKIFGPNEFAVRLPSLLYLLACCSLLIRWGREEHSLELGLLAAIVLASSSLGFVAFGAVLTDPALCFSLLLAVYGFWRVIHYSDQFWAYMGFVGLAFGMLAKGPIALVLFGAPAFFWLLLHRQWYALFNIPWLGGLALFFILSAPWYVIAEWKTPGFWDYFFIGEHWRRFLVPGWAGDLYGNAHLHPRAYIWIYAFAATLPWCLLPVFKRRSRWKSLIKEPLFQYSGIIVVCLLVFFSFSRNILWTYVLPVLPLLALMLAWMLLKINSSFRTILFSSLLLPALVIIMCIEGSKFDSWKNQKQVIQYWSEHKVGGEPLFAYKRRIYSAEFYSGGLASRLPENLDGLAGTRFYLIVRESYQLEGPDLKPACVLKQKITGSELYYCQL</sequence>
<dbReference type="EMBL" id="JACHHT010000001">
    <property type="protein sequence ID" value="MBB6520074.1"/>
    <property type="molecule type" value="Genomic_DNA"/>
</dbReference>
<name>A0A7X0JPU0_9GAMM</name>
<feature type="transmembrane region" description="Helical" evidence="8">
    <location>
        <begin position="283"/>
        <end position="302"/>
    </location>
</feature>
<feature type="transmembrane region" description="Helical" evidence="8">
    <location>
        <begin position="314"/>
        <end position="333"/>
    </location>
</feature>
<evidence type="ECO:0000256" key="5">
    <source>
        <dbReference type="ARBA" id="ARBA00022692"/>
    </source>
</evidence>
<feature type="transmembrane region" description="Helical" evidence="8">
    <location>
        <begin position="28"/>
        <end position="49"/>
    </location>
</feature>
<proteinExistence type="predicted"/>
<evidence type="ECO:0000256" key="1">
    <source>
        <dbReference type="ARBA" id="ARBA00004651"/>
    </source>
</evidence>
<dbReference type="GO" id="GO:0005886">
    <property type="term" value="C:plasma membrane"/>
    <property type="evidence" value="ECO:0007669"/>
    <property type="project" value="UniProtKB-SubCell"/>
</dbReference>
<dbReference type="GO" id="GO:0010041">
    <property type="term" value="P:response to iron(III) ion"/>
    <property type="evidence" value="ECO:0007669"/>
    <property type="project" value="TreeGrafter"/>
</dbReference>
<dbReference type="InParanoid" id="A0A7X0JPU0"/>
<feature type="transmembrane region" description="Helical" evidence="8">
    <location>
        <begin position="180"/>
        <end position="213"/>
    </location>
</feature>
<accession>A0A7X0JPU0</accession>
<keyword evidence="7 8" id="KW-0472">Membrane</keyword>
<evidence type="ECO:0000259" key="9">
    <source>
        <dbReference type="Pfam" id="PF02366"/>
    </source>
</evidence>
<dbReference type="GO" id="GO:0006493">
    <property type="term" value="P:protein O-linked glycosylation"/>
    <property type="evidence" value="ECO:0007669"/>
    <property type="project" value="InterPro"/>
</dbReference>
<organism evidence="10 11">
    <name type="scientific">Pseudoteredinibacter isoporae</name>
    <dbReference type="NCBI Taxonomy" id="570281"/>
    <lineage>
        <taxon>Bacteria</taxon>
        <taxon>Pseudomonadati</taxon>
        <taxon>Pseudomonadota</taxon>
        <taxon>Gammaproteobacteria</taxon>
        <taxon>Cellvibrionales</taxon>
        <taxon>Cellvibrionaceae</taxon>
        <taxon>Pseudoteredinibacter</taxon>
    </lineage>
</organism>
<feature type="transmembrane region" description="Helical" evidence="8">
    <location>
        <begin position="220"/>
        <end position="243"/>
    </location>
</feature>
<feature type="transmembrane region" description="Helical" evidence="8">
    <location>
        <begin position="367"/>
        <end position="386"/>
    </location>
</feature>
<evidence type="ECO:0000256" key="2">
    <source>
        <dbReference type="ARBA" id="ARBA00022475"/>
    </source>
</evidence>
<dbReference type="Pfam" id="PF02366">
    <property type="entry name" value="PMT"/>
    <property type="match status" value="1"/>
</dbReference>
<keyword evidence="4 10" id="KW-0808">Transferase</keyword>
<feature type="transmembrane region" description="Helical" evidence="8">
    <location>
        <begin position="339"/>
        <end position="358"/>
    </location>
</feature>
<dbReference type="Proteomes" id="UP000528457">
    <property type="component" value="Unassembled WGS sequence"/>
</dbReference>
<evidence type="ECO:0000256" key="6">
    <source>
        <dbReference type="ARBA" id="ARBA00022989"/>
    </source>
</evidence>
<evidence type="ECO:0000256" key="8">
    <source>
        <dbReference type="SAM" id="Phobius"/>
    </source>
</evidence>
<dbReference type="InterPro" id="IPR003342">
    <property type="entry name" value="ArnT-like_N"/>
</dbReference>
<feature type="domain" description="ArnT-like N-terminal" evidence="9">
    <location>
        <begin position="50"/>
        <end position="255"/>
    </location>
</feature>
<dbReference type="InterPro" id="IPR050297">
    <property type="entry name" value="LipidA_mod_glycosyltrf_83"/>
</dbReference>
<dbReference type="GO" id="GO:0000030">
    <property type="term" value="F:mannosyltransferase activity"/>
    <property type="evidence" value="ECO:0007669"/>
    <property type="project" value="InterPro"/>
</dbReference>
<keyword evidence="6 8" id="KW-1133">Transmembrane helix</keyword>
<protein>
    <submittedName>
        <fullName evidence="10">4-amino-4-deoxy-L-arabinose transferase-like glycosyltransferase</fullName>
    </submittedName>
</protein>
<evidence type="ECO:0000256" key="7">
    <source>
        <dbReference type="ARBA" id="ARBA00023136"/>
    </source>
</evidence>
<feature type="transmembrane region" description="Helical" evidence="8">
    <location>
        <begin position="133"/>
        <end position="153"/>
    </location>
</feature>
<dbReference type="FunCoup" id="A0A7X0JPU0">
    <property type="interactions" value="126"/>
</dbReference>
<dbReference type="RefSeq" id="WP_166852327.1">
    <property type="nucleotide sequence ID" value="NZ_JAAONY010000001.1"/>
</dbReference>
<keyword evidence="5 8" id="KW-0812">Transmembrane</keyword>
<evidence type="ECO:0000313" key="11">
    <source>
        <dbReference type="Proteomes" id="UP000528457"/>
    </source>
</evidence>
<feature type="transmembrane region" description="Helical" evidence="8">
    <location>
        <begin position="103"/>
        <end position="121"/>
    </location>
</feature>
<dbReference type="PANTHER" id="PTHR33908:SF3">
    <property type="entry name" value="UNDECAPRENYL PHOSPHATE-ALPHA-4-AMINO-4-DEOXY-L-ARABINOSE ARABINOSYL TRANSFERASE"/>
    <property type="match status" value="1"/>
</dbReference>
<keyword evidence="2" id="KW-1003">Cell membrane</keyword>
<comment type="caution">
    <text evidence="10">The sequence shown here is derived from an EMBL/GenBank/DDBJ whole genome shotgun (WGS) entry which is preliminary data.</text>
</comment>
<keyword evidence="3" id="KW-0328">Glycosyltransferase</keyword>
<dbReference type="GO" id="GO:0009103">
    <property type="term" value="P:lipopolysaccharide biosynthetic process"/>
    <property type="evidence" value="ECO:0007669"/>
    <property type="project" value="UniProtKB-ARBA"/>
</dbReference>
<reference evidence="10 11" key="1">
    <citation type="submission" date="2020-08" db="EMBL/GenBank/DDBJ databases">
        <title>Genomic Encyclopedia of Type Strains, Phase IV (KMG-IV): sequencing the most valuable type-strain genomes for metagenomic binning, comparative biology and taxonomic classification.</title>
        <authorList>
            <person name="Goeker M."/>
        </authorList>
    </citation>
    <scope>NUCLEOTIDE SEQUENCE [LARGE SCALE GENOMIC DNA]</scope>
    <source>
        <strain evidence="10 11">DSM 22368</strain>
    </source>
</reference>
<dbReference type="PANTHER" id="PTHR33908">
    <property type="entry name" value="MANNOSYLTRANSFERASE YKCB-RELATED"/>
    <property type="match status" value="1"/>
</dbReference>
<comment type="subcellular location">
    <subcellularLocation>
        <location evidence="1">Cell membrane</location>
        <topology evidence="1">Multi-pass membrane protein</topology>
    </subcellularLocation>
</comment>
<evidence type="ECO:0000256" key="4">
    <source>
        <dbReference type="ARBA" id="ARBA00022679"/>
    </source>
</evidence>
<dbReference type="AlphaFoldDB" id="A0A7X0JPU0"/>
<evidence type="ECO:0000313" key="10">
    <source>
        <dbReference type="EMBL" id="MBB6520074.1"/>
    </source>
</evidence>